<protein>
    <recommendedName>
        <fullName evidence="1">Homologous recombination OB-fold protein OB-fold domain-containing protein</fullName>
    </recommendedName>
</protein>
<dbReference type="Proteomes" id="UP001491310">
    <property type="component" value="Unassembled WGS sequence"/>
</dbReference>
<proteinExistence type="predicted"/>
<dbReference type="EMBL" id="JALJOT010000007">
    <property type="protein sequence ID" value="KAK9908721.1"/>
    <property type="molecule type" value="Genomic_DNA"/>
</dbReference>
<name>A0ABR2YQ53_9CHLO</name>
<keyword evidence="3" id="KW-1185">Reference proteome</keyword>
<dbReference type="Pfam" id="PF15072">
    <property type="entry name" value="HROB"/>
    <property type="match status" value="1"/>
</dbReference>
<dbReference type="PANTHER" id="PTHR14523">
    <property type="entry name" value="UNCHARACTERIZED PROTEIN C17ORF53 HOMOLOG"/>
    <property type="match status" value="1"/>
</dbReference>
<evidence type="ECO:0000313" key="3">
    <source>
        <dbReference type="Proteomes" id="UP001491310"/>
    </source>
</evidence>
<gene>
    <name evidence="2" type="ORF">WJX75_001943</name>
</gene>
<reference evidence="2 3" key="1">
    <citation type="journal article" date="2024" name="Nat. Commun.">
        <title>Phylogenomics reveals the evolutionary origins of lichenization in chlorophyte algae.</title>
        <authorList>
            <person name="Puginier C."/>
            <person name="Libourel C."/>
            <person name="Otte J."/>
            <person name="Skaloud P."/>
            <person name="Haon M."/>
            <person name="Grisel S."/>
            <person name="Petersen M."/>
            <person name="Berrin J.G."/>
            <person name="Delaux P.M."/>
            <person name="Dal Grande F."/>
            <person name="Keller J."/>
        </authorList>
    </citation>
    <scope>NUCLEOTIDE SEQUENCE [LARGE SCALE GENOMIC DNA]</scope>
    <source>
        <strain evidence="2 3">SAG 216-7</strain>
    </source>
</reference>
<sequence length="79" mass="8212">MLESLSHTGCGDAFAVVKDPSTASMGAGIDRKVLQSHPRLDPGAVLVLDQVSYLKMESVPYLCVTSANVVKVVPSGPVA</sequence>
<comment type="caution">
    <text evidence="2">The sequence shown here is derived from an EMBL/GenBank/DDBJ whole genome shotgun (WGS) entry which is preliminary data.</text>
</comment>
<accession>A0ABR2YQ53</accession>
<dbReference type="InterPro" id="IPR028045">
    <property type="entry name" value="HROB"/>
</dbReference>
<dbReference type="InterPro" id="IPR058570">
    <property type="entry name" value="HROB_OB"/>
</dbReference>
<feature type="domain" description="Homologous recombination OB-fold protein OB-fold" evidence="1">
    <location>
        <begin position="1"/>
        <end position="74"/>
    </location>
</feature>
<evidence type="ECO:0000313" key="2">
    <source>
        <dbReference type="EMBL" id="KAK9908721.1"/>
    </source>
</evidence>
<organism evidence="2 3">
    <name type="scientific">Coccomyxa subellipsoidea</name>
    <dbReference type="NCBI Taxonomy" id="248742"/>
    <lineage>
        <taxon>Eukaryota</taxon>
        <taxon>Viridiplantae</taxon>
        <taxon>Chlorophyta</taxon>
        <taxon>core chlorophytes</taxon>
        <taxon>Trebouxiophyceae</taxon>
        <taxon>Trebouxiophyceae incertae sedis</taxon>
        <taxon>Coccomyxaceae</taxon>
        <taxon>Coccomyxa</taxon>
    </lineage>
</organism>
<dbReference type="PANTHER" id="PTHR14523:SF1">
    <property type="entry name" value="HOMOLOGOUS RECOMBINATION OB-FOLD PROTEIN"/>
    <property type="match status" value="1"/>
</dbReference>
<evidence type="ECO:0000259" key="1">
    <source>
        <dbReference type="Pfam" id="PF15072"/>
    </source>
</evidence>